<dbReference type="AlphaFoldDB" id="A0A4R0XLS6"/>
<keyword evidence="1" id="KW-0812">Transmembrane</keyword>
<evidence type="ECO:0000313" key="4">
    <source>
        <dbReference type="Proteomes" id="UP000294192"/>
    </source>
</evidence>
<organism evidence="3 4">
    <name type="scientific">Mycoplasma marinum</name>
    <dbReference type="NCBI Taxonomy" id="1937190"/>
    <lineage>
        <taxon>Bacteria</taxon>
        <taxon>Bacillati</taxon>
        <taxon>Mycoplasmatota</taxon>
        <taxon>Mollicutes</taxon>
        <taxon>Mycoplasmataceae</taxon>
        <taxon>Mycoplasma</taxon>
    </lineage>
</organism>
<keyword evidence="4" id="KW-1185">Reference proteome</keyword>
<name>A0A4R0XLS6_9MOLU</name>
<evidence type="ECO:0000313" key="3">
    <source>
        <dbReference type="EMBL" id="TCG11633.1"/>
    </source>
</evidence>
<gene>
    <name evidence="3" type="ORF">C4B24_01550</name>
</gene>
<dbReference type="InterPro" id="IPR035919">
    <property type="entry name" value="EAL_sf"/>
</dbReference>
<sequence>MYNLFMKIFVNSVTLTLFLMIYCLLYFIIERWKKSDLIVRKNYPKLILNFIEGNIYSIFGLLFQLFLFQTKQFAQPYIYIILALTLVFLRNAVIACYALIGPMIYSMFAYPLDDIFYYVISIMFISMILTSFMKNFIKSKISILVNVFFIMINILVLWLVASLALDYKIDIQFVLATLLPFLLSIILILLIAFLLRFLRSANLLYESSTYDTFHFYRESIFEKMIREGITLNKVSKGLFVIFEFNWKNTDENNYKVCKKEALKKIETSMGEKSILFKASKRSYGLFTPINANLNLKESLLNNRSLKRKEGDVVKVIEKLITSINGEYDVDGFKNKLNARAGITIYGVQEQNIDKMISFSEFALESSKWNTGWNNSIVFDPILYKEKASDYIAITEMDKTIGITSISNTFLPIYDLKKKKTAMNVANPITTDVLDVEYDSLLKHSEYMGYKSILLSFNAAQALKASNGWNRSSISVDYSLDKIMDPNFKVENFFASVKRFNQTKSRVILNFDYKEIINFEINELSKKMKILREHGIRYGVFNFLIDEHLNKLAKMKPEFIFLDESLYKTFFLSKTNLNLIKEIVAFAKVIKSRVVVSQVEKQRELSFILKTEINYIGGPFFNEGKIEPLLFNKKSKIYIEQIQKETK</sequence>
<dbReference type="PROSITE" id="PS50883">
    <property type="entry name" value="EAL"/>
    <property type="match status" value="1"/>
</dbReference>
<dbReference type="OrthoDB" id="9805474at2"/>
<evidence type="ECO:0000259" key="2">
    <source>
        <dbReference type="PROSITE" id="PS50883"/>
    </source>
</evidence>
<protein>
    <recommendedName>
        <fullName evidence="2">EAL domain-containing protein</fullName>
    </recommendedName>
</protein>
<dbReference type="InterPro" id="IPR001633">
    <property type="entry name" value="EAL_dom"/>
</dbReference>
<dbReference type="Gene3D" id="3.20.20.450">
    <property type="entry name" value="EAL domain"/>
    <property type="match status" value="1"/>
</dbReference>
<feature type="transmembrane region" description="Helical" evidence="1">
    <location>
        <begin position="9"/>
        <end position="29"/>
    </location>
</feature>
<feature type="transmembrane region" description="Helical" evidence="1">
    <location>
        <begin position="77"/>
        <end position="100"/>
    </location>
</feature>
<keyword evidence="1" id="KW-1133">Transmembrane helix</keyword>
<keyword evidence="1" id="KW-0472">Membrane</keyword>
<feature type="transmembrane region" description="Helical" evidence="1">
    <location>
        <begin position="49"/>
        <end position="68"/>
    </location>
</feature>
<feature type="transmembrane region" description="Helical" evidence="1">
    <location>
        <begin position="144"/>
        <end position="165"/>
    </location>
</feature>
<dbReference type="EMBL" id="PSZO01000004">
    <property type="protein sequence ID" value="TCG11633.1"/>
    <property type="molecule type" value="Genomic_DNA"/>
</dbReference>
<comment type="caution">
    <text evidence="3">The sequence shown here is derived from an EMBL/GenBank/DDBJ whole genome shotgun (WGS) entry which is preliminary data.</text>
</comment>
<proteinExistence type="predicted"/>
<feature type="transmembrane region" description="Helical" evidence="1">
    <location>
        <begin position="171"/>
        <end position="195"/>
    </location>
</feature>
<dbReference type="Pfam" id="PF00563">
    <property type="entry name" value="EAL"/>
    <property type="match status" value="1"/>
</dbReference>
<dbReference type="Proteomes" id="UP000294192">
    <property type="component" value="Unassembled WGS sequence"/>
</dbReference>
<evidence type="ECO:0000256" key="1">
    <source>
        <dbReference type="SAM" id="Phobius"/>
    </source>
</evidence>
<feature type="transmembrane region" description="Helical" evidence="1">
    <location>
        <begin position="115"/>
        <end position="132"/>
    </location>
</feature>
<dbReference type="SUPFAM" id="SSF141868">
    <property type="entry name" value="EAL domain-like"/>
    <property type="match status" value="1"/>
</dbReference>
<feature type="domain" description="EAL" evidence="2">
    <location>
        <begin position="389"/>
        <end position="637"/>
    </location>
</feature>
<reference evidence="3 4" key="1">
    <citation type="submission" date="2018-02" db="EMBL/GenBank/DDBJ databases">
        <title>Mycoplasma marinum and Mycoplasma todarodis sp. nov., moderately halophilic and psychrotolerant mycoplasmas isolated from cephalopods.</title>
        <authorList>
            <person name="Viver T."/>
        </authorList>
    </citation>
    <scope>NUCLEOTIDE SEQUENCE [LARGE SCALE GENOMIC DNA]</scope>
    <source>
        <strain evidence="3 4">PE</strain>
    </source>
</reference>
<accession>A0A4R0XLS6</accession>